<feature type="region of interest" description="Disordered" evidence="2">
    <location>
        <begin position="98"/>
        <end position="126"/>
    </location>
</feature>
<dbReference type="GO" id="GO:0004842">
    <property type="term" value="F:ubiquitin-protein transferase activity"/>
    <property type="evidence" value="ECO:0007669"/>
    <property type="project" value="InterPro"/>
</dbReference>
<evidence type="ECO:0000256" key="1">
    <source>
        <dbReference type="PROSITE-ProRule" id="PRU00175"/>
    </source>
</evidence>
<protein>
    <recommendedName>
        <fullName evidence="3">RING-type domain-containing protein</fullName>
    </recommendedName>
</protein>
<feature type="domain" description="RING-type" evidence="3">
    <location>
        <begin position="182"/>
        <end position="223"/>
    </location>
</feature>
<dbReference type="GO" id="GO:0046621">
    <property type="term" value="P:negative regulation of organ growth"/>
    <property type="evidence" value="ECO:0007669"/>
    <property type="project" value="InterPro"/>
</dbReference>
<dbReference type="InterPro" id="IPR013083">
    <property type="entry name" value="Znf_RING/FYVE/PHD"/>
</dbReference>
<dbReference type="PANTHER" id="PTHR46400">
    <property type="entry name" value="RING/U-BOX SUPERFAMILY PROTEIN"/>
    <property type="match status" value="1"/>
</dbReference>
<dbReference type="Pfam" id="PF13639">
    <property type="entry name" value="zf-RING_2"/>
    <property type="match status" value="1"/>
</dbReference>
<dbReference type="Gene3D" id="3.30.40.10">
    <property type="entry name" value="Zinc/RING finger domain, C3HC4 (zinc finger)"/>
    <property type="match status" value="1"/>
</dbReference>
<evidence type="ECO:0000313" key="4">
    <source>
        <dbReference type="EMBL" id="CAL1405037.1"/>
    </source>
</evidence>
<organism evidence="4 5">
    <name type="scientific">Linum trigynum</name>
    <dbReference type="NCBI Taxonomy" id="586398"/>
    <lineage>
        <taxon>Eukaryota</taxon>
        <taxon>Viridiplantae</taxon>
        <taxon>Streptophyta</taxon>
        <taxon>Embryophyta</taxon>
        <taxon>Tracheophyta</taxon>
        <taxon>Spermatophyta</taxon>
        <taxon>Magnoliopsida</taxon>
        <taxon>eudicotyledons</taxon>
        <taxon>Gunneridae</taxon>
        <taxon>Pentapetalae</taxon>
        <taxon>rosids</taxon>
        <taxon>fabids</taxon>
        <taxon>Malpighiales</taxon>
        <taxon>Linaceae</taxon>
        <taxon>Linum</taxon>
    </lineage>
</organism>
<keyword evidence="1" id="KW-0863">Zinc-finger</keyword>
<dbReference type="InterPro" id="IPR033276">
    <property type="entry name" value="BB"/>
</dbReference>
<keyword evidence="1" id="KW-0479">Metal-binding</keyword>
<keyword evidence="5" id="KW-1185">Reference proteome</keyword>
<dbReference type="PANTHER" id="PTHR46400:SF13">
    <property type="entry name" value="SUPERFAMILY PROTEIN, PUTATIVE-RELATED"/>
    <property type="match status" value="1"/>
</dbReference>
<proteinExistence type="predicted"/>
<keyword evidence="1" id="KW-0862">Zinc</keyword>
<dbReference type="InterPro" id="IPR001841">
    <property type="entry name" value="Znf_RING"/>
</dbReference>
<evidence type="ECO:0000313" key="5">
    <source>
        <dbReference type="Proteomes" id="UP001497516"/>
    </source>
</evidence>
<reference evidence="4 5" key="1">
    <citation type="submission" date="2024-04" db="EMBL/GenBank/DDBJ databases">
        <authorList>
            <person name="Fracassetti M."/>
        </authorList>
    </citation>
    <scope>NUCLEOTIDE SEQUENCE [LARGE SCALE GENOMIC DNA]</scope>
</reference>
<name>A0AAV2G4D2_9ROSI</name>
<dbReference type="SMART" id="SM00184">
    <property type="entry name" value="RING"/>
    <property type="match status" value="1"/>
</dbReference>
<feature type="compositionally biased region" description="Polar residues" evidence="2">
    <location>
        <begin position="116"/>
        <end position="126"/>
    </location>
</feature>
<dbReference type="SUPFAM" id="SSF57850">
    <property type="entry name" value="RING/U-box"/>
    <property type="match status" value="1"/>
</dbReference>
<dbReference type="GO" id="GO:0031624">
    <property type="term" value="F:ubiquitin conjugating enzyme binding"/>
    <property type="evidence" value="ECO:0007669"/>
    <property type="project" value="TreeGrafter"/>
</dbReference>
<dbReference type="GO" id="GO:0008270">
    <property type="term" value="F:zinc ion binding"/>
    <property type="evidence" value="ECO:0007669"/>
    <property type="project" value="UniProtKB-KW"/>
</dbReference>
<dbReference type="PROSITE" id="PS50089">
    <property type="entry name" value="ZF_RING_2"/>
    <property type="match status" value="1"/>
</dbReference>
<dbReference type="EMBL" id="OZ034821">
    <property type="protein sequence ID" value="CAL1405037.1"/>
    <property type="molecule type" value="Genomic_DNA"/>
</dbReference>
<sequence>MDGQVLKSSRANCVDDYWDEEQLLLHYHFFGEAGHPQHGNPQFPIDEALARQLQEGDWDIPVDEALARQLQELDGVWDGTDDDALALQLLEMQNSLGTMSLSKPRRTATRPGKTLHGSSSSSAANQDNIDIDNMTYEEISQLQESIGEVSKGLSKEVMSRLPTYKYKSSRRGRKLKDDDIKCVICQTEFSNGDKLIALSCLHKFHDDCIRGWFKNEKTCCICKEEVDV</sequence>
<dbReference type="Proteomes" id="UP001497516">
    <property type="component" value="Chromosome 8"/>
</dbReference>
<evidence type="ECO:0000259" key="3">
    <source>
        <dbReference type="PROSITE" id="PS50089"/>
    </source>
</evidence>
<dbReference type="GO" id="GO:0016567">
    <property type="term" value="P:protein ubiquitination"/>
    <property type="evidence" value="ECO:0007669"/>
    <property type="project" value="InterPro"/>
</dbReference>
<dbReference type="FunFam" id="3.30.40.10:FF:000226">
    <property type="entry name" value="E3 ubiquitin ligase BIG BROTHER"/>
    <property type="match status" value="1"/>
</dbReference>
<evidence type="ECO:0000256" key="2">
    <source>
        <dbReference type="SAM" id="MobiDB-lite"/>
    </source>
</evidence>
<gene>
    <name evidence="4" type="ORF">LTRI10_LOCUS44846</name>
</gene>
<dbReference type="GO" id="GO:0048437">
    <property type="term" value="P:floral organ development"/>
    <property type="evidence" value="ECO:0007669"/>
    <property type="project" value="TreeGrafter"/>
</dbReference>
<dbReference type="AlphaFoldDB" id="A0AAV2G4D2"/>
<accession>A0AAV2G4D2</accession>
<dbReference type="CDD" id="cd16454">
    <property type="entry name" value="RING-H2_PA-TM-RING"/>
    <property type="match status" value="1"/>
</dbReference>